<protein>
    <recommendedName>
        <fullName evidence="5">5'-nucleotidase SurE</fullName>
        <ecNumber evidence="5">3.1.3.5</ecNumber>
    </recommendedName>
    <alternativeName>
        <fullName evidence="5">Nucleoside 5'-monophosphate phosphohydrolase</fullName>
    </alternativeName>
</protein>
<evidence type="ECO:0000256" key="3">
    <source>
        <dbReference type="ARBA" id="ARBA00022723"/>
    </source>
</evidence>
<dbReference type="RefSeq" id="WP_084068223.1">
    <property type="nucleotide sequence ID" value="NZ_FWXY01000006.1"/>
</dbReference>
<dbReference type="EC" id="3.1.3.5" evidence="5"/>
<evidence type="ECO:0000313" key="7">
    <source>
        <dbReference type="EMBL" id="SMC63894.1"/>
    </source>
</evidence>
<dbReference type="GO" id="GO:0000166">
    <property type="term" value="F:nucleotide binding"/>
    <property type="evidence" value="ECO:0007669"/>
    <property type="project" value="UniProtKB-KW"/>
</dbReference>
<feature type="binding site" evidence="5">
    <location>
        <position position="8"/>
    </location>
    <ligand>
        <name>a divalent metal cation</name>
        <dbReference type="ChEBI" id="CHEBI:60240"/>
    </ligand>
</feature>
<evidence type="ECO:0000256" key="1">
    <source>
        <dbReference type="ARBA" id="ARBA00000815"/>
    </source>
</evidence>
<gene>
    <name evidence="5" type="primary">surE</name>
    <name evidence="7" type="ORF">SAMN02746065_10680</name>
</gene>
<dbReference type="InterPro" id="IPR030048">
    <property type="entry name" value="SurE"/>
</dbReference>
<dbReference type="PANTHER" id="PTHR30457">
    <property type="entry name" value="5'-NUCLEOTIDASE SURE"/>
    <property type="match status" value="1"/>
</dbReference>
<name>A0A1W2ATI6_9BACT</name>
<dbReference type="GO" id="GO:0046872">
    <property type="term" value="F:metal ion binding"/>
    <property type="evidence" value="ECO:0007669"/>
    <property type="project" value="UniProtKB-UniRule"/>
</dbReference>
<evidence type="ECO:0000256" key="5">
    <source>
        <dbReference type="HAMAP-Rule" id="MF_00060"/>
    </source>
</evidence>
<dbReference type="InterPro" id="IPR036523">
    <property type="entry name" value="SurE-like_sf"/>
</dbReference>
<comment type="function">
    <text evidence="5">Nucleotidase that shows phosphatase activity on nucleoside 5'-monophosphates.</text>
</comment>
<dbReference type="NCBIfam" id="NF001490">
    <property type="entry name" value="PRK00346.1-4"/>
    <property type="match status" value="1"/>
</dbReference>
<dbReference type="GO" id="GO:0005737">
    <property type="term" value="C:cytoplasm"/>
    <property type="evidence" value="ECO:0007669"/>
    <property type="project" value="UniProtKB-SubCell"/>
</dbReference>
<feature type="binding site" evidence="5">
    <location>
        <position position="95"/>
    </location>
    <ligand>
        <name>a divalent metal cation</name>
        <dbReference type="ChEBI" id="CHEBI:60240"/>
    </ligand>
</feature>
<dbReference type="AlphaFoldDB" id="A0A1W2ATI6"/>
<accession>A0A1W2ATI6</accession>
<proteinExistence type="inferred from homology"/>
<dbReference type="NCBIfam" id="TIGR00087">
    <property type="entry name" value="surE"/>
    <property type="match status" value="1"/>
</dbReference>
<evidence type="ECO:0000256" key="2">
    <source>
        <dbReference type="ARBA" id="ARBA00011062"/>
    </source>
</evidence>
<dbReference type="EMBL" id="FWXY01000006">
    <property type="protein sequence ID" value="SMC63894.1"/>
    <property type="molecule type" value="Genomic_DNA"/>
</dbReference>
<organism evidence="7 8">
    <name type="scientific">Desulfocicer vacuolatum DSM 3385</name>
    <dbReference type="NCBI Taxonomy" id="1121400"/>
    <lineage>
        <taxon>Bacteria</taxon>
        <taxon>Pseudomonadati</taxon>
        <taxon>Thermodesulfobacteriota</taxon>
        <taxon>Desulfobacteria</taxon>
        <taxon>Desulfobacterales</taxon>
        <taxon>Desulfobacteraceae</taxon>
        <taxon>Desulfocicer</taxon>
    </lineage>
</organism>
<comment type="cofactor">
    <cofactor evidence="5">
        <name>a divalent metal cation</name>
        <dbReference type="ChEBI" id="CHEBI:60240"/>
    </cofactor>
    <text evidence="5">Binds 1 divalent metal cation per subunit.</text>
</comment>
<keyword evidence="8" id="KW-1185">Reference proteome</keyword>
<dbReference type="HAMAP" id="MF_00060">
    <property type="entry name" value="SurE"/>
    <property type="match status" value="1"/>
</dbReference>
<dbReference type="OrthoDB" id="9780815at2"/>
<reference evidence="7 8" key="1">
    <citation type="submission" date="2017-04" db="EMBL/GenBank/DDBJ databases">
        <authorList>
            <person name="Afonso C.L."/>
            <person name="Miller P.J."/>
            <person name="Scott M.A."/>
            <person name="Spackman E."/>
            <person name="Goraichik I."/>
            <person name="Dimitrov K.M."/>
            <person name="Suarez D.L."/>
            <person name="Swayne D.E."/>
        </authorList>
    </citation>
    <scope>NUCLEOTIDE SEQUENCE [LARGE SCALE GENOMIC DNA]</scope>
    <source>
        <strain evidence="7 8">DSM 3385</strain>
    </source>
</reference>
<evidence type="ECO:0000256" key="4">
    <source>
        <dbReference type="ARBA" id="ARBA00022801"/>
    </source>
</evidence>
<dbReference type="GO" id="GO:0008253">
    <property type="term" value="F:5'-nucleotidase activity"/>
    <property type="evidence" value="ECO:0007669"/>
    <property type="project" value="UniProtKB-UniRule"/>
</dbReference>
<dbReference type="SUPFAM" id="SSF64167">
    <property type="entry name" value="SurE-like"/>
    <property type="match status" value="1"/>
</dbReference>
<dbReference type="Pfam" id="PF01975">
    <property type="entry name" value="SurE"/>
    <property type="match status" value="1"/>
</dbReference>
<comment type="subcellular location">
    <subcellularLocation>
        <location evidence="5">Cytoplasm</location>
    </subcellularLocation>
</comment>
<evidence type="ECO:0000259" key="6">
    <source>
        <dbReference type="Pfam" id="PF01975"/>
    </source>
</evidence>
<comment type="catalytic activity">
    <reaction evidence="1 5">
        <text>a ribonucleoside 5'-phosphate + H2O = a ribonucleoside + phosphate</text>
        <dbReference type="Rhea" id="RHEA:12484"/>
        <dbReference type="ChEBI" id="CHEBI:15377"/>
        <dbReference type="ChEBI" id="CHEBI:18254"/>
        <dbReference type="ChEBI" id="CHEBI:43474"/>
        <dbReference type="ChEBI" id="CHEBI:58043"/>
        <dbReference type="EC" id="3.1.3.5"/>
    </reaction>
</comment>
<feature type="binding site" evidence="5">
    <location>
        <position position="9"/>
    </location>
    <ligand>
        <name>a divalent metal cation</name>
        <dbReference type="ChEBI" id="CHEBI:60240"/>
    </ligand>
</feature>
<dbReference type="InterPro" id="IPR002828">
    <property type="entry name" value="SurE-like_Pase/nucleotidase"/>
</dbReference>
<keyword evidence="5" id="KW-0547">Nucleotide-binding</keyword>
<dbReference type="Proteomes" id="UP000192418">
    <property type="component" value="Unassembled WGS sequence"/>
</dbReference>
<dbReference type="Gene3D" id="3.40.1210.10">
    <property type="entry name" value="Survival protein SurE-like phosphatase/nucleotidase"/>
    <property type="match status" value="1"/>
</dbReference>
<evidence type="ECO:0000313" key="8">
    <source>
        <dbReference type="Proteomes" id="UP000192418"/>
    </source>
</evidence>
<sequence>MRILLTNDDGYKAPGIQALYKQFKQHHEVIMVAPEGERSAVGHGITINEPLRMQKISQNGASCIYAVSGKPADCVKLSLFDIFDTPPDLVISGINAGSNTGVNIHYSGTAGAAREATLNGLPALAVSIKIGKIMDFEGMAMYTETISQKINYNALPRGTFVNINAPAGKISEVKGVKTTCQSMENISTRFDKRDDPRGRSYFWYGNMLPESEIETTDDAAVNAGFISVTPLQCDITDYRVLKDLETDIGIM</sequence>
<dbReference type="PANTHER" id="PTHR30457:SF0">
    <property type="entry name" value="PHOSPHATASE, PUTATIVE (AFU_ORTHOLOGUE AFUA_4G01070)-RELATED"/>
    <property type="match status" value="1"/>
</dbReference>
<feature type="binding site" evidence="5">
    <location>
        <position position="39"/>
    </location>
    <ligand>
        <name>a divalent metal cation</name>
        <dbReference type="ChEBI" id="CHEBI:60240"/>
    </ligand>
</feature>
<feature type="domain" description="Survival protein SurE-like phosphatase/nucleotidase" evidence="6">
    <location>
        <begin position="3"/>
        <end position="185"/>
    </location>
</feature>
<dbReference type="STRING" id="1121400.SAMN02746065_10680"/>
<comment type="similarity">
    <text evidence="2 5">Belongs to the SurE nucleotidase family.</text>
</comment>
<keyword evidence="5" id="KW-0963">Cytoplasm</keyword>
<keyword evidence="3 5" id="KW-0479">Metal-binding</keyword>
<keyword evidence="4 5" id="KW-0378">Hydrolase</keyword>